<evidence type="ECO:0000256" key="12">
    <source>
        <dbReference type="ARBA" id="ARBA00049308"/>
    </source>
</evidence>
<sequence>MHPVSKYGTISQQNSCIYDTPCDPKDSDYEKLFCPNNELSEPPKTRCDRLKTGSSCQALKHAVSALHRLDDFHKEKIGSGFFSEVFKVTHKVTGQVMVLKMNQLRSNRRNMLKEVQLMNRLSHTNILRCVVSSSQNSIHQVSLCYRLKGVCVHEGQLHALTEFCNGGSLDQVIQNGSIDLPQELRLSIARDMACGMEYLHSKEIIHRDLTSKNVLIKRLESDHRQAVIGDFGLSTNIPDPDSKNKLCTVGSPYWMSPECLKGLYYDQRSDVFSYGIVLCELIARVEADPDELPRTDNFGLDYLAFTELCGPNVVPDFLKLTFRCCTIDPKSRPTFTEIKHTLGDILNEMNKVTESRETSISSCAAKSEEQLPIAIIQQSCAPQHRKIVHRRSLSEDVSVLALSMFLSPSDKARRHALTMCKQDPHYKPRTTNPFAALTQFHGVKKLLGKFSSCCELPSPFIESSNAEAPKSLPGSPTATRKCAKSKSSLFVHPLYKGGSSSNLSEIMGANEGATSVNLRRRGSCESGFYSSIGECLSPSSLWGDSGTAVSSLRSLDELEPAELQALCKRASSIYTDSSEDISSLGGSDCFADLQPNISTIVDYFEKKGATLRHPGGVRGGLQLSSSRIAALRRSLERHNSSTASGSGISLNPQRPKCSRLVICEGAVRSKLPLFDKK</sequence>
<evidence type="ECO:0000256" key="1">
    <source>
        <dbReference type="ARBA" id="ARBA00001936"/>
    </source>
</evidence>
<comment type="catalytic activity">
    <reaction evidence="11">
        <text>L-seryl-[protein] + ATP = O-phospho-L-seryl-[protein] + ADP + H(+)</text>
        <dbReference type="Rhea" id="RHEA:17989"/>
        <dbReference type="Rhea" id="RHEA-COMP:9863"/>
        <dbReference type="Rhea" id="RHEA-COMP:11604"/>
        <dbReference type="ChEBI" id="CHEBI:15378"/>
        <dbReference type="ChEBI" id="CHEBI:29999"/>
        <dbReference type="ChEBI" id="CHEBI:30616"/>
        <dbReference type="ChEBI" id="CHEBI:83421"/>
        <dbReference type="ChEBI" id="CHEBI:456216"/>
        <dbReference type="EC" id="2.7.12.1"/>
    </reaction>
</comment>
<dbReference type="EMBL" id="KB741292">
    <property type="protein sequence ID" value="ENN70338.1"/>
    <property type="molecule type" value="Genomic_DNA"/>
</dbReference>
<organism evidence="14">
    <name type="scientific">Dendroctonus ponderosae</name>
    <name type="common">Mountain pine beetle</name>
    <dbReference type="NCBI Taxonomy" id="77166"/>
    <lineage>
        <taxon>Eukaryota</taxon>
        <taxon>Metazoa</taxon>
        <taxon>Ecdysozoa</taxon>
        <taxon>Arthropoda</taxon>
        <taxon>Hexapoda</taxon>
        <taxon>Insecta</taxon>
        <taxon>Pterygota</taxon>
        <taxon>Neoptera</taxon>
        <taxon>Endopterygota</taxon>
        <taxon>Coleoptera</taxon>
        <taxon>Polyphaga</taxon>
        <taxon>Cucujiformia</taxon>
        <taxon>Curculionidae</taxon>
        <taxon>Scolytinae</taxon>
        <taxon>Dendroctonus</taxon>
    </lineage>
</organism>
<gene>
    <name evidence="14" type="ORF">YQE_12846</name>
</gene>
<dbReference type="SUPFAM" id="SSF56112">
    <property type="entry name" value="Protein kinase-like (PK-like)"/>
    <property type="match status" value="1"/>
</dbReference>
<dbReference type="InterPro" id="IPR011009">
    <property type="entry name" value="Kinase-like_dom_sf"/>
</dbReference>
<evidence type="ECO:0000313" key="14">
    <source>
        <dbReference type="EMBL" id="ENN70338.1"/>
    </source>
</evidence>
<dbReference type="Gene3D" id="3.30.200.20">
    <property type="entry name" value="Phosphorylase Kinase, domain 1"/>
    <property type="match status" value="1"/>
</dbReference>
<feature type="non-terminal residue" evidence="14">
    <location>
        <position position="1"/>
    </location>
</feature>
<dbReference type="GO" id="GO:0005524">
    <property type="term" value="F:ATP binding"/>
    <property type="evidence" value="ECO:0007669"/>
    <property type="project" value="UniProtKB-UniRule"/>
</dbReference>
<dbReference type="GO" id="GO:0046872">
    <property type="term" value="F:metal ion binding"/>
    <property type="evidence" value="ECO:0007669"/>
    <property type="project" value="UniProtKB-KW"/>
</dbReference>
<keyword evidence="6" id="KW-0808">Transferase</keyword>
<keyword evidence="9" id="KW-0067">ATP-binding</keyword>
<keyword evidence="5" id="KW-0723">Serine/threonine-protein kinase</keyword>
<dbReference type="GO" id="GO:0030036">
    <property type="term" value="P:actin cytoskeleton organization"/>
    <property type="evidence" value="ECO:0007669"/>
    <property type="project" value="TreeGrafter"/>
</dbReference>
<dbReference type="InterPro" id="IPR000719">
    <property type="entry name" value="Prot_kinase_dom"/>
</dbReference>
<dbReference type="InterPro" id="IPR017441">
    <property type="entry name" value="Protein_kinase_ATP_BS"/>
</dbReference>
<comment type="cofactor">
    <cofactor evidence="2">
        <name>Mg(2+)</name>
        <dbReference type="ChEBI" id="CHEBI:18420"/>
    </cofactor>
</comment>
<reference evidence="14" key="1">
    <citation type="journal article" date="2013" name="Genome Biol.">
        <title>Draft genome of the mountain pine beetle, Dendroctonus ponderosae Hopkins, a major forest pest.</title>
        <authorList>
            <person name="Keeling C.I."/>
            <person name="Yuen M.M."/>
            <person name="Liao N.Y."/>
            <person name="Docking T.R."/>
            <person name="Chan S.K."/>
            <person name="Taylor G.A."/>
            <person name="Palmquist D.L."/>
            <person name="Jackman S.D."/>
            <person name="Nguyen A."/>
            <person name="Li M."/>
            <person name="Henderson H."/>
            <person name="Janes J.K."/>
            <person name="Zhao Y."/>
            <person name="Pandoh P."/>
            <person name="Moore R."/>
            <person name="Sperling F.A."/>
            <person name="Huber D.P."/>
            <person name="Birol I."/>
            <person name="Jones S.J."/>
            <person name="Bohlmann J."/>
        </authorList>
    </citation>
    <scope>NUCLEOTIDE SEQUENCE</scope>
</reference>
<dbReference type="AlphaFoldDB" id="N6SYN9"/>
<dbReference type="EC" id="2.7.12.1" evidence="4"/>
<evidence type="ECO:0000256" key="4">
    <source>
        <dbReference type="ARBA" id="ARBA00013203"/>
    </source>
</evidence>
<evidence type="ECO:0000256" key="11">
    <source>
        <dbReference type="ARBA" id="ARBA00049003"/>
    </source>
</evidence>
<keyword evidence="10" id="KW-0464">Manganese</keyword>
<comment type="similarity">
    <text evidence="3">Belongs to the protein kinase superfamily. TKL Ser/Thr protein kinase family.</text>
</comment>
<dbReference type="OrthoDB" id="20134at2759"/>
<name>N6SYN9_DENPD</name>
<dbReference type="GO" id="GO:0005737">
    <property type="term" value="C:cytoplasm"/>
    <property type="evidence" value="ECO:0007669"/>
    <property type="project" value="TreeGrafter"/>
</dbReference>
<dbReference type="PANTHER" id="PTHR46485:SF5">
    <property type="entry name" value="CENTER DIVIDER, ISOFORM A"/>
    <property type="match status" value="1"/>
</dbReference>
<keyword evidence="7" id="KW-0547">Nucleotide-binding</keyword>
<dbReference type="GO" id="GO:0005634">
    <property type="term" value="C:nucleus"/>
    <property type="evidence" value="ECO:0007669"/>
    <property type="project" value="TreeGrafter"/>
</dbReference>
<dbReference type="GO" id="GO:0004674">
    <property type="term" value="F:protein serine/threonine kinase activity"/>
    <property type="evidence" value="ECO:0007669"/>
    <property type="project" value="UniProtKB-KW"/>
</dbReference>
<dbReference type="OMA" id="GDSCWED"/>
<evidence type="ECO:0000256" key="13">
    <source>
        <dbReference type="ARBA" id="ARBA00051680"/>
    </source>
</evidence>
<evidence type="ECO:0000256" key="8">
    <source>
        <dbReference type="ARBA" id="ARBA00022777"/>
    </source>
</evidence>
<dbReference type="FunFam" id="1.10.510.10:FF:000202">
    <property type="entry name" value="Dual specificity testis-specific protein kinase 2"/>
    <property type="match status" value="1"/>
</dbReference>
<dbReference type="PANTHER" id="PTHR46485">
    <property type="entry name" value="LIM DOMAIN KINASE 1"/>
    <property type="match status" value="1"/>
</dbReference>
<dbReference type="PROSITE" id="PS50011">
    <property type="entry name" value="PROTEIN_KINASE_DOM"/>
    <property type="match status" value="1"/>
</dbReference>
<evidence type="ECO:0000256" key="5">
    <source>
        <dbReference type="ARBA" id="ARBA00022527"/>
    </source>
</evidence>
<dbReference type="HOGENOM" id="CLU_008584_1_0_1"/>
<dbReference type="PROSITE" id="PS00107">
    <property type="entry name" value="PROTEIN_KINASE_ATP"/>
    <property type="match status" value="1"/>
</dbReference>
<evidence type="ECO:0000256" key="7">
    <source>
        <dbReference type="ARBA" id="ARBA00022741"/>
    </source>
</evidence>
<comment type="cofactor">
    <cofactor evidence="1">
        <name>Mn(2+)</name>
        <dbReference type="ChEBI" id="CHEBI:29035"/>
    </cofactor>
</comment>
<dbReference type="InterPro" id="IPR001245">
    <property type="entry name" value="Ser-Thr/Tyr_kinase_cat_dom"/>
</dbReference>
<comment type="catalytic activity">
    <reaction evidence="13">
        <text>L-tyrosyl-[protein] + ATP = O-phospho-L-tyrosyl-[protein] + ADP + H(+)</text>
        <dbReference type="Rhea" id="RHEA:10596"/>
        <dbReference type="Rhea" id="RHEA-COMP:10136"/>
        <dbReference type="Rhea" id="RHEA-COMP:20101"/>
        <dbReference type="ChEBI" id="CHEBI:15378"/>
        <dbReference type="ChEBI" id="CHEBI:30616"/>
        <dbReference type="ChEBI" id="CHEBI:46858"/>
        <dbReference type="ChEBI" id="CHEBI:61978"/>
        <dbReference type="ChEBI" id="CHEBI:456216"/>
        <dbReference type="EC" id="2.7.12.1"/>
    </reaction>
</comment>
<protein>
    <recommendedName>
        <fullName evidence="4">dual-specificity kinase</fullName>
        <ecNumber evidence="4">2.7.12.1</ecNumber>
    </recommendedName>
</protein>
<dbReference type="PROSITE" id="PS00109">
    <property type="entry name" value="PROTEIN_KINASE_TYR"/>
    <property type="match status" value="1"/>
</dbReference>
<comment type="catalytic activity">
    <reaction evidence="12">
        <text>L-threonyl-[protein] + ATP = O-phospho-L-threonyl-[protein] + ADP + H(+)</text>
        <dbReference type="Rhea" id="RHEA:46608"/>
        <dbReference type="Rhea" id="RHEA-COMP:11060"/>
        <dbReference type="Rhea" id="RHEA-COMP:11605"/>
        <dbReference type="ChEBI" id="CHEBI:15378"/>
        <dbReference type="ChEBI" id="CHEBI:30013"/>
        <dbReference type="ChEBI" id="CHEBI:30616"/>
        <dbReference type="ChEBI" id="CHEBI:61977"/>
        <dbReference type="ChEBI" id="CHEBI:456216"/>
        <dbReference type="EC" id="2.7.12.1"/>
    </reaction>
</comment>
<dbReference type="Gene3D" id="1.10.510.10">
    <property type="entry name" value="Transferase(Phosphotransferase) domain 1"/>
    <property type="match status" value="1"/>
</dbReference>
<evidence type="ECO:0000256" key="2">
    <source>
        <dbReference type="ARBA" id="ARBA00001946"/>
    </source>
</evidence>
<dbReference type="InterPro" id="IPR050940">
    <property type="entry name" value="Actin_reg-Ser/Thr_kinase"/>
</dbReference>
<dbReference type="GO" id="GO:0004712">
    <property type="term" value="F:protein serine/threonine/tyrosine kinase activity"/>
    <property type="evidence" value="ECO:0007669"/>
    <property type="project" value="UniProtKB-EC"/>
</dbReference>
<proteinExistence type="inferred from homology"/>
<evidence type="ECO:0000256" key="6">
    <source>
        <dbReference type="ARBA" id="ARBA00022679"/>
    </source>
</evidence>
<evidence type="ECO:0000256" key="9">
    <source>
        <dbReference type="ARBA" id="ARBA00022840"/>
    </source>
</evidence>
<evidence type="ECO:0000256" key="3">
    <source>
        <dbReference type="ARBA" id="ARBA00005843"/>
    </source>
</evidence>
<evidence type="ECO:0000256" key="10">
    <source>
        <dbReference type="ARBA" id="ARBA00023211"/>
    </source>
</evidence>
<dbReference type="PRINTS" id="PR00109">
    <property type="entry name" value="TYRKINASE"/>
</dbReference>
<accession>N6SYN9</accession>
<keyword evidence="8" id="KW-0418">Kinase</keyword>
<dbReference type="InterPro" id="IPR008266">
    <property type="entry name" value="Tyr_kinase_AS"/>
</dbReference>
<dbReference type="Pfam" id="PF07714">
    <property type="entry name" value="PK_Tyr_Ser-Thr"/>
    <property type="match status" value="1"/>
</dbReference>